<sequence length="129" mass="14490">MPENAVSDHIAWHVVYLVVLGSSSISITCFCFVDAVPMAWTMTLTSKYLLPTSRHLLVGSFVSVFCVENTHLFWTRLSQIGCEEVMLQTLQRSCDSFGHRGNVDITVENTVTICIYCLVNVRRVCQQLG</sequence>
<accession>A0AAD9KVA1</accession>
<dbReference type="Proteomes" id="UP001209878">
    <property type="component" value="Unassembled WGS sequence"/>
</dbReference>
<comment type="caution">
    <text evidence="2">The sequence shown here is derived from an EMBL/GenBank/DDBJ whole genome shotgun (WGS) entry which is preliminary data.</text>
</comment>
<evidence type="ECO:0000313" key="3">
    <source>
        <dbReference type="Proteomes" id="UP001209878"/>
    </source>
</evidence>
<protein>
    <submittedName>
        <fullName evidence="2">Uncharacterized protein</fullName>
    </submittedName>
</protein>
<name>A0AAD9KVA1_RIDPI</name>
<reference evidence="2" key="1">
    <citation type="journal article" date="2023" name="Mol. Biol. Evol.">
        <title>Third-Generation Sequencing Reveals the Adaptive Role of the Epigenome in Three Deep-Sea Polychaetes.</title>
        <authorList>
            <person name="Perez M."/>
            <person name="Aroh O."/>
            <person name="Sun Y."/>
            <person name="Lan Y."/>
            <person name="Juniper S.K."/>
            <person name="Young C.R."/>
            <person name="Angers B."/>
            <person name="Qian P.Y."/>
        </authorList>
    </citation>
    <scope>NUCLEOTIDE SEQUENCE</scope>
    <source>
        <strain evidence="2">R07B-5</strain>
    </source>
</reference>
<proteinExistence type="predicted"/>
<keyword evidence="3" id="KW-1185">Reference proteome</keyword>
<keyword evidence="1" id="KW-0472">Membrane</keyword>
<feature type="transmembrane region" description="Helical" evidence="1">
    <location>
        <begin position="12"/>
        <end position="36"/>
    </location>
</feature>
<gene>
    <name evidence="2" type="ORF">NP493_593g01017</name>
</gene>
<keyword evidence="1" id="KW-1133">Transmembrane helix</keyword>
<dbReference type="AlphaFoldDB" id="A0AAD9KVA1"/>
<organism evidence="2 3">
    <name type="scientific">Ridgeia piscesae</name>
    <name type="common">Tubeworm</name>
    <dbReference type="NCBI Taxonomy" id="27915"/>
    <lineage>
        <taxon>Eukaryota</taxon>
        <taxon>Metazoa</taxon>
        <taxon>Spiralia</taxon>
        <taxon>Lophotrochozoa</taxon>
        <taxon>Annelida</taxon>
        <taxon>Polychaeta</taxon>
        <taxon>Sedentaria</taxon>
        <taxon>Canalipalpata</taxon>
        <taxon>Sabellida</taxon>
        <taxon>Siboglinidae</taxon>
        <taxon>Ridgeia</taxon>
    </lineage>
</organism>
<evidence type="ECO:0000313" key="2">
    <source>
        <dbReference type="EMBL" id="KAK2177555.1"/>
    </source>
</evidence>
<keyword evidence="1" id="KW-0812">Transmembrane</keyword>
<evidence type="ECO:0000256" key="1">
    <source>
        <dbReference type="SAM" id="Phobius"/>
    </source>
</evidence>
<dbReference type="EMBL" id="JAODUO010000591">
    <property type="protein sequence ID" value="KAK2177555.1"/>
    <property type="molecule type" value="Genomic_DNA"/>
</dbReference>